<dbReference type="Gene3D" id="1.20.1250.20">
    <property type="entry name" value="MFS general substrate transporter like domains"/>
    <property type="match status" value="1"/>
</dbReference>
<feature type="transmembrane region" description="Helical" evidence="5">
    <location>
        <begin position="334"/>
        <end position="355"/>
    </location>
</feature>
<dbReference type="InterPro" id="IPR036259">
    <property type="entry name" value="MFS_trans_sf"/>
</dbReference>
<dbReference type="Proteomes" id="UP000005551">
    <property type="component" value="Unassembled WGS sequence"/>
</dbReference>
<comment type="caution">
    <text evidence="7">The sequence shown here is derived from an EMBL/GenBank/DDBJ whole genome shotgun (WGS) entry which is preliminary data.</text>
</comment>
<dbReference type="PANTHER" id="PTHR23514:SF13">
    <property type="entry name" value="INNER MEMBRANE PROTEIN YBJJ"/>
    <property type="match status" value="1"/>
</dbReference>
<dbReference type="GO" id="GO:0022857">
    <property type="term" value="F:transmembrane transporter activity"/>
    <property type="evidence" value="ECO:0007669"/>
    <property type="project" value="InterPro"/>
</dbReference>
<dbReference type="CDD" id="cd17393">
    <property type="entry name" value="MFS_MosC_like"/>
    <property type="match status" value="1"/>
</dbReference>
<dbReference type="PATRIC" id="fig|1189621.3.peg.2680"/>
<dbReference type="STRING" id="1189621.A3SI_12849"/>
<dbReference type="InterPro" id="IPR020846">
    <property type="entry name" value="MFS_dom"/>
</dbReference>
<evidence type="ECO:0000256" key="1">
    <source>
        <dbReference type="ARBA" id="ARBA00004141"/>
    </source>
</evidence>
<evidence type="ECO:0000256" key="3">
    <source>
        <dbReference type="ARBA" id="ARBA00022989"/>
    </source>
</evidence>
<feature type="transmembrane region" description="Helical" evidence="5">
    <location>
        <begin position="302"/>
        <end position="322"/>
    </location>
</feature>
<dbReference type="AlphaFoldDB" id="I5C1M7"/>
<keyword evidence="3 5" id="KW-1133">Transmembrane helix</keyword>
<feature type="transmembrane region" description="Helical" evidence="5">
    <location>
        <begin position="243"/>
        <end position="263"/>
    </location>
</feature>
<feature type="transmembrane region" description="Helical" evidence="5">
    <location>
        <begin position="81"/>
        <end position="98"/>
    </location>
</feature>
<feature type="transmembrane region" description="Helical" evidence="5">
    <location>
        <begin position="361"/>
        <end position="381"/>
    </location>
</feature>
<name>I5C1M7_9BACT</name>
<dbReference type="PANTHER" id="PTHR23514">
    <property type="entry name" value="BYPASS OF STOP CODON PROTEIN 6"/>
    <property type="match status" value="1"/>
</dbReference>
<feature type="transmembrane region" description="Helical" evidence="5">
    <location>
        <begin position="104"/>
        <end position="123"/>
    </location>
</feature>
<evidence type="ECO:0000313" key="7">
    <source>
        <dbReference type="EMBL" id="EIM75729.1"/>
    </source>
</evidence>
<evidence type="ECO:0000256" key="5">
    <source>
        <dbReference type="SAM" id="Phobius"/>
    </source>
</evidence>
<dbReference type="GO" id="GO:0016020">
    <property type="term" value="C:membrane"/>
    <property type="evidence" value="ECO:0007669"/>
    <property type="project" value="UniProtKB-SubCell"/>
</dbReference>
<dbReference type="Pfam" id="PF07690">
    <property type="entry name" value="MFS_1"/>
    <property type="match status" value="1"/>
</dbReference>
<keyword evidence="8" id="KW-1185">Reference proteome</keyword>
<protein>
    <submittedName>
        <fullName evidence="7">Major facilitator superfamily protein</fullName>
    </submittedName>
</protein>
<dbReference type="PROSITE" id="PS50850">
    <property type="entry name" value="MFS"/>
    <property type="match status" value="1"/>
</dbReference>
<keyword evidence="4 5" id="KW-0472">Membrane</keyword>
<evidence type="ECO:0000259" key="6">
    <source>
        <dbReference type="PROSITE" id="PS50850"/>
    </source>
</evidence>
<evidence type="ECO:0000313" key="8">
    <source>
        <dbReference type="Proteomes" id="UP000005551"/>
    </source>
</evidence>
<feature type="transmembrane region" description="Helical" evidence="5">
    <location>
        <begin position="209"/>
        <end position="231"/>
    </location>
</feature>
<comment type="subcellular location">
    <subcellularLocation>
        <location evidence="1">Membrane</location>
        <topology evidence="1">Multi-pass membrane protein</topology>
    </subcellularLocation>
</comment>
<feature type="transmembrane region" description="Helical" evidence="5">
    <location>
        <begin position="275"/>
        <end position="296"/>
    </location>
</feature>
<sequence length="395" mass="41757">MLLLVLMSHITPRNRRLALNGLFFLAGLCFASWASRIPDLQTKFGLSEAALGGVLLVLPIGSLTALPLAGWSVHRFGSRPVILISAIAYAATLPLIALSPGYWMLFPVVFLFGMLGNMMNISLNTQALSVEKALGKSILASFHGLWSLAGFVGAGIGAFMVFFGLSPAVHYLIVMCLAGAIVFFTYPYLLNERSATGGGGLTWVKPDALLLRVGLIAFLGMLAEGCMFDWSGIYFKKVVEVPAAYTVLGYVFFMGAMATGRFLADPLIERKGRPFVLRFSGLLIAGGLFLSVGAPLPVAASIGFVLVGFGVAAIVPVCYGIAGRSASYPPSVSLALVSTISFFGFLLGPPLIGFIAELAGLRFSFFAVALAGLGIYGLSTWRTALFQVGPKVKSA</sequence>
<gene>
    <name evidence="7" type="ORF">A3SI_12849</name>
</gene>
<feature type="transmembrane region" description="Helical" evidence="5">
    <location>
        <begin position="50"/>
        <end position="69"/>
    </location>
</feature>
<proteinExistence type="predicted"/>
<feature type="transmembrane region" description="Helical" evidence="5">
    <location>
        <begin position="169"/>
        <end position="189"/>
    </location>
</feature>
<evidence type="ECO:0000256" key="2">
    <source>
        <dbReference type="ARBA" id="ARBA00022692"/>
    </source>
</evidence>
<evidence type="ECO:0000256" key="4">
    <source>
        <dbReference type="ARBA" id="ARBA00023136"/>
    </source>
</evidence>
<keyword evidence="2 5" id="KW-0812">Transmembrane</keyword>
<accession>I5C1M7</accession>
<dbReference type="SUPFAM" id="SSF103473">
    <property type="entry name" value="MFS general substrate transporter"/>
    <property type="match status" value="1"/>
</dbReference>
<reference evidence="7 8" key="1">
    <citation type="submission" date="2012-05" db="EMBL/GenBank/DDBJ databases">
        <title>Genome sequence of Nitritalea halalkaliphila LW7.</title>
        <authorList>
            <person name="Jangir P.K."/>
            <person name="Singh A."/>
            <person name="Shivaji S."/>
            <person name="Sharma R."/>
        </authorList>
    </citation>
    <scope>NUCLEOTIDE SEQUENCE [LARGE SCALE GENOMIC DNA]</scope>
    <source>
        <strain evidence="7 8">LW7</strain>
    </source>
</reference>
<feature type="domain" description="Major facilitator superfamily (MFS) profile" evidence="6">
    <location>
        <begin position="15"/>
        <end position="395"/>
    </location>
</feature>
<dbReference type="InterPro" id="IPR051788">
    <property type="entry name" value="MFS_Transporter"/>
</dbReference>
<organism evidence="7 8">
    <name type="scientific">Nitritalea halalkaliphila LW7</name>
    <dbReference type="NCBI Taxonomy" id="1189621"/>
    <lineage>
        <taxon>Bacteria</taxon>
        <taxon>Pseudomonadati</taxon>
        <taxon>Bacteroidota</taxon>
        <taxon>Cytophagia</taxon>
        <taxon>Cytophagales</taxon>
        <taxon>Cyclobacteriaceae</taxon>
        <taxon>Nitritalea</taxon>
    </lineage>
</organism>
<feature type="transmembrane region" description="Helical" evidence="5">
    <location>
        <begin position="144"/>
        <end position="163"/>
    </location>
</feature>
<dbReference type="EMBL" id="AJYA01000028">
    <property type="protein sequence ID" value="EIM75729.1"/>
    <property type="molecule type" value="Genomic_DNA"/>
</dbReference>
<dbReference type="InterPro" id="IPR011701">
    <property type="entry name" value="MFS"/>
</dbReference>